<dbReference type="Pfam" id="PF08479">
    <property type="entry name" value="POTRA_2"/>
    <property type="match status" value="1"/>
</dbReference>
<feature type="domain" description="Polypeptide-transport-associated ShlB-type" evidence="6">
    <location>
        <begin position="79"/>
        <end position="151"/>
    </location>
</feature>
<evidence type="ECO:0000313" key="9">
    <source>
        <dbReference type="Proteomes" id="UP000008815"/>
    </source>
</evidence>
<organism evidence="8 9">
    <name type="scientific">Burkholderia multivorans (strain ATCC 17616 / 249)</name>
    <dbReference type="NCBI Taxonomy" id="395019"/>
    <lineage>
        <taxon>Bacteria</taxon>
        <taxon>Pseudomonadati</taxon>
        <taxon>Pseudomonadota</taxon>
        <taxon>Betaproteobacteria</taxon>
        <taxon>Burkholderiales</taxon>
        <taxon>Burkholderiaceae</taxon>
        <taxon>Burkholderia</taxon>
        <taxon>Burkholderia cepacia complex</taxon>
    </lineage>
</organism>
<dbReference type="GO" id="GO:0046819">
    <property type="term" value="P:protein secretion by the type V secretion system"/>
    <property type="evidence" value="ECO:0007669"/>
    <property type="project" value="TreeGrafter"/>
</dbReference>
<dbReference type="PANTHER" id="PTHR34597:SF3">
    <property type="entry name" value="OUTER MEMBRANE TRANSPORTER CDIB"/>
    <property type="match status" value="1"/>
</dbReference>
<keyword evidence="9" id="KW-1185">Reference proteome</keyword>
<evidence type="ECO:0000259" key="6">
    <source>
        <dbReference type="Pfam" id="PF08479"/>
    </source>
</evidence>
<evidence type="ECO:0000259" key="7">
    <source>
        <dbReference type="Pfam" id="PF17287"/>
    </source>
</evidence>
<feature type="domain" description="Haemolysin activator HlyB C-terminal" evidence="5">
    <location>
        <begin position="210"/>
        <end position="530"/>
    </location>
</feature>
<gene>
    <name evidence="8" type="ordered locus">BMULJ_03385</name>
</gene>
<evidence type="ECO:0000256" key="4">
    <source>
        <dbReference type="SAM" id="SignalP"/>
    </source>
</evidence>
<dbReference type="InterPro" id="IPR005565">
    <property type="entry name" value="Hemolysn_activator_HlyB_C"/>
</dbReference>
<accession>A0A0H3KJ75</accession>
<proteinExistence type="predicted"/>
<evidence type="ECO:0000313" key="8">
    <source>
        <dbReference type="EMBL" id="BAG45258.1"/>
    </source>
</evidence>
<dbReference type="KEGG" id="bmj:BMULJ_03385"/>
<dbReference type="PIRSF" id="PIRSF029745">
    <property type="entry name" value="FhaC"/>
    <property type="match status" value="1"/>
</dbReference>
<dbReference type="Proteomes" id="UP000008815">
    <property type="component" value="Chromosome 2"/>
</dbReference>
<reference evidence="8 9" key="1">
    <citation type="submission" date="2007-04" db="EMBL/GenBank/DDBJ databases">
        <title>Complete genome sequence of Burkholderia multivorans ATCC 17616.</title>
        <authorList>
            <person name="Ohtsubo Y."/>
            <person name="Yamashita A."/>
            <person name="Kurokawa K."/>
            <person name="Takami H."/>
            <person name="Yuhara S."/>
            <person name="Nishiyama E."/>
            <person name="Endo R."/>
            <person name="Miyazaki R."/>
            <person name="Ono A."/>
            <person name="Yano K."/>
            <person name="Ito M."/>
            <person name="Sota M."/>
            <person name="Yuji N."/>
            <person name="Hattori M."/>
            <person name="Tsuda M."/>
        </authorList>
    </citation>
    <scope>NUCLEOTIDE SEQUENCE [LARGE SCALE GENOMIC DNA]</scope>
    <source>
        <strain evidence="9">ATCC 17616 / 249</strain>
    </source>
</reference>
<dbReference type="GO" id="GO:0008320">
    <property type="term" value="F:protein transmembrane transporter activity"/>
    <property type="evidence" value="ECO:0007669"/>
    <property type="project" value="TreeGrafter"/>
</dbReference>
<feature type="signal peptide" evidence="4">
    <location>
        <begin position="1"/>
        <end position="25"/>
    </location>
</feature>
<dbReference type="HOGENOM" id="CLU_020581_2_0_4"/>
<keyword evidence="1" id="KW-1134">Transmembrane beta strand</keyword>
<dbReference type="RefSeq" id="WP_012217635.1">
    <property type="nucleotide sequence ID" value="NC_010086.1"/>
</dbReference>
<evidence type="ECO:0000256" key="3">
    <source>
        <dbReference type="ARBA" id="ARBA00023237"/>
    </source>
</evidence>
<dbReference type="PANTHER" id="PTHR34597">
    <property type="entry name" value="SLR1661 PROTEIN"/>
    <property type="match status" value="1"/>
</dbReference>
<protein>
    <submittedName>
        <fullName evidence="8">Hemolysin activation/secretion protein</fullName>
    </submittedName>
</protein>
<feature type="chain" id="PRO_5002613491" evidence="4">
    <location>
        <begin position="26"/>
        <end position="566"/>
    </location>
</feature>
<dbReference type="Gene3D" id="3.10.20.310">
    <property type="entry name" value="membrane protein fhac"/>
    <property type="match status" value="1"/>
</dbReference>
<dbReference type="InterPro" id="IPR027282">
    <property type="entry name" value="TPS"/>
</dbReference>
<feature type="domain" description="ShlB POTRA" evidence="7">
    <location>
        <begin position="169"/>
        <end position="198"/>
    </location>
</feature>
<evidence type="ECO:0000256" key="2">
    <source>
        <dbReference type="ARBA" id="ARBA00022692"/>
    </source>
</evidence>
<dbReference type="InterPro" id="IPR051544">
    <property type="entry name" value="TPS_OM_transporter"/>
</dbReference>
<dbReference type="KEGG" id="bmu:Bmul_5132"/>
<dbReference type="EMBL" id="AP009386">
    <property type="protein sequence ID" value="BAG45258.1"/>
    <property type="molecule type" value="Genomic_DNA"/>
</dbReference>
<keyword evidence="1" id="KW-0472">Membrane</keyword>
<dbReference type="GO" id="GO:0098046">
    <property type="term" value="C:type V protein secretion system complex"/>
    <property type="evidence" value="ECO:0007669"/>
    <property type="project" value="TreeGrafter"/>
</dbReference>
<dbReference type="STRING" id="395019.BMULJ_03385"/>
<dbReference type="InterPro" id="IPR035251">
    <property type="entry name" value="ShlB_POTRA"/>
</dbReference>
<name>A0A0H3KJ75_BURM1</name>
<sequence>MRNPIYAVRTLCTVALLLRCVISVAQDTRSYAPPTDTAHRQAEQIDHLREQLAPPIDALSARSPHATDRLSLPAEADCFAIHTIEWRHAEAFPWLPREAAVEHACIGPQGLRTLRDWVTRRLIARGYITSVAVIPEQDLSGGRLVVEIVPGRIGAIRDAGGRIGWPAPLFPRHAHGLLNVRDLDQALENVRRLPGQAATAFDLLPGAALGDTDIVVRHPADARRVRVLATADNAGLDATGRNQLGAIVAVDSPLHLYDQLVLTYNTDAARGNKTLGSQAKSAAWNVPIGYASVSVGISEWTSRRTLPATAGGEAALSLAQRTRRYEAALRVVPYRTSHGKTTLRFTLSRRDDRSRLGSTELDVNRRDIVGYDVGIAHREKLADGAVDAGFGMRGSIPALSAHPGRVNDRPAWDGRYRLFTATLAADARFRVGARRFGYRGTLRVQHAPGAAPSTEFLQIGGRYTVRGFDGNQTLAGANGWIWRNELATGAFGANEIYAALDAGRVAGAGAAEGAGRGGRTLVGTSVGVRGGYRLVGYDVALGAPLYKPALLNTAAVALDVSLTARF</sequence>
<dbReference type="Pfam" id="PF03865">
    <property type="entry name" value="ShlB"/>
    <property type="match status" value="1"/>
</dbReference>
<dbReference type="InterPro" id="IPR013686">
    <property type="entry name" value="Polypept-transport_assoc_ShlB"/>
</dbReference>
<dbReference type="Pfam" id="PF17287">
    <property type="entry name" value="POTRA_3"/>
    <property type="match status" value="1"/>
</dbReference>
<evidence type="ECO:0000256" key="1">
    <source>
        <dbReference type="ARBA" id="ARBA00022452"/>
    </source>
</evidence>
<keyword evidence="4" id="KW-0732">Signal</keyword>
<dbReference type="eggNOG" id="COG2831">
    <property type="taxonomic scope" value="Bacteria"/>
</dbReference>
<keyword evidence="3" id="KW-0998">Cell outer membrane</keyword>
<dbReference type="AlphaFoldDB" id="A0A0H3KJ75"/>
<evidence type="ECO:0000259" key="5">
    <source>
        <dbReference type="Pfam" id="PF03865"/>
    </source>
</evidence>
<keyword evidence="2" id="KW-0812">Transmembrane</keyword>
<dbReference type="Gene3D" id="2.40.160.50">
    <property type="entry name" value="membrane protein fhac: a member of the omp85/tpsb transporter family"/>
    <property type="match status" value="1"/>
</dbReference>